<gene>
    <name evidence="8" type="ORF">PoB_005650600</name>
</gene>
<feature type="region of interest" description="Disordered" evidence="6">
    <location>
        <begin position="787"/>
        <end position="838"/>
    </location>
</feature>
<evidence type="ECO:0000256" key="3">
    <source>
        <dbReference type="PROSITE-ProRule" id="PRU00175"/>
    </source>
</evidence>
<dbReference type="Gene3D" id="1.25.40.10">
    <property type="entry name" value="Tetratricopeptide repeat domain"/>
    <property type="match status" value="2"/>
</dbReference>
<feature type="region of interest" description="Disordered" evidence="6">
    <location>
        <begin position="980"/>
        <end position="1106"/>
    </location>
</feature>
<keyword evidence="9" id="KW-1185">Reference proteome</keyword>
<evidence type="ECO:0000256" key="5">
    <source>
        <dbReference type="SAM" id="Coils"/>
    </source>
</evidence>
<feature type="region of interest" description="Disordered" evidence="6">
    <location>
        <begin position="1787"/>
        <end position="1810"/>
    </location>
</feature>
<keyword evidence="2" id="KW-0862">Zinc</keyword>
<feature type="region of interest" description="Disordered" evidence="6">
    <location>
        <begin position="1401"/>
        <end position="1463"/>
    </location>
</feature>
<dbReference type="Pfam" id="PF19179">
    <property type="entry name" value="TTC3_DZIP3_dom"/>
    <property type="match status" value="1"/>
</dbReference>
<protein>
    <recommendedName>
        <fullName evidence="7">RING-type domain-containing protein</fullName>
    </recommendedName>
</protein>
<feature type="coiled-coil region" evidence="5">
    <location>
        <begin position="1500"/>
        <end position="1597"/>
    </location>
</feature>
<keyword evidence="4" id="KW-0802">TPR repeat</keyword>
<comment type="caution">
    <text evidence="8">The sequence shown here is derived from an EMBL/GenBank/DDBJ whole genome shotgun (WGS) entry which is preliminary data.</text>
</comment>
<dbReference type="PROSITE" id="PS50005">
    <property type="entry name" value="TPR"/>
    <property type="match status" value="1"/>
</dbReference>
<feature type="region of interest" description="Disordered" evidence="6">
    <location>
        <begin position="1271"/>
        <end position="1309"/>
    </location>
</feature>
<dbReference type="EMBL" id="BLXT01006199">
    <property type="protein sequence ID" value="GFO30001.1"/>
    <property type="molecule type" value="Genomic_DNA"/>
</dbReference>
<keyword evidence="1 3" id="KW-0863">Zinc-finger</keyword>
<dbReference type="PANTHER" id="PTHR17550">
    <property type="entry name" value="E3 UBIQUITIN-PROTEIN LIGASE TTC3"/>
    <property type="match status" value="1"/>
</dbReference>
<reference evidence="8 9" key="1">
    <citation type="journal article" date="2021" name="Elife">
        <title>Chloroplast acquisition without the gene transfer in kleptoplastic sea slugs, Plakobranchus ocellatus.</title>
        <authorList>
            <person name="Maeda T."/>
            <person name="Takahashi S."/>
            <person name="Yoshida T."/>
            <person name="Shimamura S."/>
            <person name="Takaki Y."/>
            <person name="Nagai Y."/>
            <person name="Toyoda A."/>
            <person name="Suzuki Y."/>
            <person name="Arimoto A."/>
            <person name="Ishii H."/>
            <person name="Satoh N."/>
            <person name="Nishiyama T."/>
            <person name="Hasebe M."/>
            <person name="Maruyama T."/>
            <person name="Minagawa J."/>
            <person name="Obokata J."/>
            <person name="Shigenobu S."/>
        </authorList>
    </citation>
    <scope>NUCLEOTIDE SEQUENCE [LARGE SCALE GENOMIC DNA]</scope>
</reference>
<evidence type="ECO:0000256" key="4">
    <source>
        <dbReference type="PROSITE-ProRule" id="PRU00339"/>
    </source>
</evidence>
<dbReference type="SMART" id="SM00028">
    <property type="entry name" value="TPR"/>
    <property type="match status" value="3"/>
</dbReference>
<dbReference type="Pfam" id="PF24812">
    <property type="entry name" value="WHD_TTC3"/>
    <property type="match status" value="1"/>
</dbReference>
<dbReference type="SUPFAM" id="SSF48452">
    <property type="entry name" value="TPR-like"/>
    <property type="match status" value="1"/>
</dbReference>
<dbReference type="InterPro" id="IPR019734">
    <property type="entry name" value="TPR_rpt"/>
</dbReference>
<evidence type="ECO:0000256" key="1">
    <source>
        <dbReference type="ARBA" id="ARBA00022771"/>
    </source>
</evidence>
<feature type="compositionally biased region" description="Polar residues" evidence="6">
    <location>
        <begin position="1453"/>
        <end position="1462"/>
    </location>
</feature>
<organism evidence="8 9">
    <name type="scientific">Plakobranchus ocellatus</name>
    <dbReference type="NCBI Taxonomy" id="259542"/>
    <lineage>
        <taxon>Eukaryota</taxon>
        <taxon>Metazoa</taxon>
        <taxon>Spiralia</taxon>
        <taxon>Lophotrochozoa</taxon>
        <taxon>Mollusca</taxon>
        <taxon>Gastropoda</taxon>
        <taxon>Heterobranchia</taxon>
        <taxon>Euthyneura</taxon>
        <taxon>Panpulmonata</taxon>
        <taxon>Sacoglossa</taxon>
        <taxon>Placobranchoidea</taxon>
        <taxon>Plakobranchidae</taxon>
        <taxon>Plakobranchus</taxon>
    </lineage>
</organism>
<proteinExistence type="predicted"/>
<feature type="compositionally biased region" description="Low complexity" evidence="6">
    <location>
        <begin position="1021"/>
        <end position="1050"/>
    </location>
</feature>
<dbReference type="InterPro" id="IPR013083">
    <property type="entry name" value="Znf_RING/FYVE/PHD"/>
</dbReference>
<dbReference type="GO" id="GO:0005737">
    <property type="term" value="C:cytoplasm"/>
    <property type="evidence" value="ECO:0007669"/>
    <property type="project" value="UniProtKB-ARBA"/>
</dbReference>
<evidence type="ECO:0000313" key="8">
    <source>
        <dbReference type="EMBL" id="GFO30001.1"/>
    </source>
</evidence>
<feature type="compositionally biased region" description="Low complexity" evidence="6">
    <location>
        <begin position="796"/>
        <end position="820"/>
    </location>
</feature>
<feature type="compositionally biased region" description="Polar residues" evidence="6">
    <location>
        <begin position="1082"/>
        <end position="1101"/>
    </location>
</feature>
<feature type="compositionally biased region" description="Basic and acidic residues" evidence="6">
    <location>
        <begin position="534"/>
        <end position="563"/>
    </location>
</feature>
<dbReference type="Proteomes" id="UP000735302">
    <property type="component" value="Unassembled WGS sequence"/>
</dbReference>
<feature type="compositionally biased region" description="Basic and acidic residues" evidence="6">
    <location>
        <begin position="508"/>
        <end position="521"/>
    </location>
</feature>
<sequence length="1871" mass="206947">MPLLSSPSLLSPGLKRLSYPFSAGRTQRSNDKFIWPGLGFEPRTSGLVANCPTRAPIKRAFEKKKKRAHICILYFFKTIHHQIVHYGKDGQDKAELVKKLVTDRAELLRISSGERKPNLKIARSAIQEGHLEGAILICDQAIQFDPFNSQHYHCRAQINIQMSNFLNALIDCWRSIVLDQRNSAKSCYLAARCYLEFSNLDRAAEMNELAMDFCVDADQKELIQEQAAKIHKEKQELRVSRRRGRSVSEVDNLEEEKVTVVFAKLQCDGSKLYESRKFGAAMDKFHAALDMIASHGLQALEIQMEDFLLLNYCYGLACVQTGIYSNLLCAIEKFNVVIGRSAEFPAAHYGLGLAYKRLNRFQEALKEFQLAMERRRASQQLHWPQTLSDMEETNPGGLQKLVKQLIAECKHHPKPDAICKFHSDGENSRVEIYFSDPDYKGFIRLRCTCQCCIEFHLSCWKTYKHNVREKHTDKEMLDEQCPTPNCWGFIKVLHVYKPDTEDPVEMISTKEQERVPRERKPVTKMKSTSALHLQKKEEKKRLRKQRRDEEKMKKAQQEAEELSAKSDLHTLAYLANEGRDLRNLNEEGVLLKAKEHDDLLEGKGKQKASKIKKKKEKTKQVLTFDLQFSADKDKELMGLNSFDDESDFANQPGLMGSHPFLPPAQGTPDTSSRSFQPGPITAAPPVGNGLLPLPLKPQPTTDVFQQDLIEFFVNILHGGPIELDSNIVKDILGSVPRETQSRVAATGGIAAFLSSQPQFVVAGGRVHLAKGGPGLLNGKWPLKTQAFPGSTSSRAGSLPWSGGPSSSTLFSQQQSLLGPVPQQPPQGIGPESSNLLPQKQLPNQTTQVASLNPSAREFVPALKRNPSGEVELKSSIPDFIHEKEKISAIDPADDEDDNSGFVVVTHKKNSNFLALKTNKHYKDVSINDMQSISSFQTSNISLSVRNMTSENFLAPKLSILNSKTVSSSLPPAAASVGKISEKTINPSTSTMLPPSSPVPLGKPPDRKVSDASSAVSEEIRASSPASSTSQISQGSTNSQGSSSNPASSSNQKPVCPPQPLKASGLNLPKRSRRRDLREKVVTRSQHSNLPGTTFENSSMSSHEAKLELEDTQSVYTSTSYGYGFDDFHAPASARSKVAPAVAAVNRGGNDPFVDYAASERLNAHLIGTESSLDQDASVWSCSSGYHNSAGNESLSVSPGKESVSGASEGVAERSYFPGMYDYSGSLEHGLDSSLTLDRHLLSTGENSSIPQTSNGDSISQPKESRVLRKLGLSSHSPSPPLLAPRHSLATPNLGSPSNSPSPPLSISGQGLLRREYPKTLGSLSAPFGKKFVLDDLDEIENPQGLGCEPTQDSLYDEDLCTVPSSRSWHASFVSGDATHDLRPLHHYDYNSVKPSHNFNYKTSEKGSASEPEPFPATKSTKPRITIDHRHMWSPLSSDSVQGGLGRQDDGDNSWPSSFSQQIRGKMGHENVAATPDSASESKVRQLVTASVNTDLTGENLKSVEMKFLDMKEERDNLKTQLKMSQATMESEQIHRISVEKKLEQRDSDKKRIQIQLEESERQREALEEERDSLSQALQEVMSKAREAADMKSRLEQEASRSRSYQKQILKLHLQTAMNNLDVRRKEACQHVYKIDSIIHKIRTAGQVEDPSLNAKHSEWEDYVKTCEKAIQELLENGKARTQALDDGVNLEELLPIPVPGLPPLPKPPSEQNLVGHPQPRTAPSGNGRQIQKIIEDLRREHGGSLTSFSFETLARSVAESIMNAAEEKAKNKMGAMPLSHKLPQHAEIGQRGRGPRRGGGGGAAKADGPPEMTCTICHEETGPDSSPALIRRLDCGHQFHEDCIQSWLQVNQTCPNCRSHSLLEEDFPSLR</sequence>
<evidence type="ECO:0000256" key="2">
    <source>
        <dbReference type="ARBA" id="ARBA00022833"/>
    </source>
</evidence>
<dbReference type="InterPro" id="IPR011990">
    <property type="entry name" value="TPR-like_helical_dom_sf"/>
</dbReference>
<dbReference type="PROSITE" id="PS50089">
    <property type="entry name" value="ZF_RING_2"/>
    <property type="match status" value="1"/>
</dbReference>
<accession>A0AAV4CF50</accession>
<name>A0AAV4CF50_9GAST</name>
<feature type="compositionally biased region" description="Low complexity" evidence="6">
    <location>
        <begin position="1283"/>
        <end position="1308"/>
    </location>
</feature>
<feature type="repeat" description="TPR" evidence="4">
    <location>
        <begin position="345"/>
        <end position="378"/>
    </location>
</feature>
<dbReference type="Pfam" id="PF13639">
    <property type="entry name" value="zf-RING_2"/>
    <property type="match status" value="1"/>
</dbReference>
<dbReference type="PANTHER" id="PTHR17550:SF4">
    <property type="entry name" value="E3 UBIQUITIN-PROTEIN LIGASE TTC3"/>
    <property type="match status" value="1"/>
</dbReference>
<dbReference type="Gene3D" id="3.30.40.10">
    <property type="entry name" value="Zinc/RING finger domain, C3HC4 (zinc finger)"/>
    <property type="match status" value="1"/>
</dbReference>
<feature type="domain" description="RING-type" evidence="7">
    <location>
        <begin position="1814"/>
        <end position="1858"/>
    </location>
</feature>
<keyword evidence="5" id="KW-0175">Coiled coil</keyword>
<feature type="region of interest" description="Disordered" evidence="6">
    <location>
        <begin position="507"/>
        <end position="563"/>
    </location>
</feature>
<evidence type="ECO:0000256" key="6">
    <source>
        <dbReference type="SAM" id="MobiDB-lite"/>
    </source>
</evidence>
<evidence type="ECO:0000313" key="9">
    <source>
        <dbReference type="Proteomes" id="UP000735302"/>
    </source>
</evidence>
<dbReference type="SMART" id="SM00184">
    <property type="entry name" value="RING"/>
    <property type="match status" value="1"/>
</dbReference>
<evidence type="ECO:0000259" key="7">
    <source>
        <dbReference type="PROSITE" id="PS50089"/>
    </source>
</evidence>
<dbReference type="GO" id="GO:0008270">
    <property type="term" value="F:zinc ion binding"/>
    <property type="evidence" value="ECO:0007669"/>
    <property type="project" value="UniProtKB-KW"/>
</dbReference>
<keyword evidence="1 3" id="KW-0479">Metal-binding</keyword>
<dbReference type="InterPro" id="IPR001841">
    <property type="entry name" value="Znf_RING"/>
</dbReference>
<dbReference type="InterPro" id="IPR043866">
    <property type="entry name" value="TTC3/DZIP3_dom"/>
</dbReference>
<feature type="region of interest" description="Disordered" evidence="6">
    <location>
        <begin position="1704"/>
        <end position="1727"/>
    </location>
</feature>
<dbReference type="SUPFAM" id="SSF57850">
    <property type="entry name" value="RING/U-box"/>
    <property type="match status" value="1"/>
</dbReference>
<dbReference type="InterPro" id="IPR056871">
    <property type="entry name" value="WH_TTC3"/>
</dbReference>